<comment type="caution">
    <text evidence="3">The sequence shown here is derived from an EMBL/GenBank/DDBJ whole genome shotgun (WGS) entry which is preliminary data.</text>
</comment>
<name>A0ABD5NYM1_9EURY</name>
<evidence type="ECO:0000259" key="2">
    <source>
        <dbReference type="Pfam" id="PF24460"/>
    </source>
</evidence>
<reference evidence="3 4" key="1">
    <citation type="journal article" date="2014" name="Int. J. Syst. Evol. Microbiol.">
        <title>Complete genome sequence of Corynebacterium casei LMG S-19264T (=DSM 44701T), isolated from a smear-ripened cheese.</title>
        <authorList>
            <consortium name="US DOE Joint Genome Institute (JGI-PGF)"/>
            <person name="Walter F."/>
            <person name="Albersmeier A."/>
            <person name="Kalinowski J."/>
            <person name="Ruckert C."/>
        </authorList>
    </citation>
    <scope>NUCLEOTIDE SEQUENCE [LARGE SCALE GENOMIC DNA]</scope>
    <source>
        <strain evidence="3 4">IBRC-M 10912</strain>
    </source>
</reference>
<dbReference type="GeneID" id="71854321"/>
<dbReference type="Proteomes" id="UP001595821">
    <property type="component" value="Unassembled WGS sequence"/>
</dbReference>
<sequence length="136" mass="14902">MTWIRALAAAVFSVLLPGTGHVLLREWVRALLFAGLYVSALAIFLPVDQLATTETVTEAMTIVDAEMSRLHQFVLSFIVLFAAVDSALRAMGIPPGSDDGGDEPACPHCGRPLDEDLEFCHWCTTRLDRKDDRTAD</sequence>
<dbReference type="AlphaFoldDB" id="A0ABD5NYM1"/>
<proteinExistence type="predicted"/>
<feature type="transmembrane region" description="Helical" evidence="1">
    <location>
        <begin position="30"/>
        <end position="52"/>
    </location>
</feature>
<keyword evidence="1" id="KW-0812">Transmembrane</keyword>
<dbReference type="InterPro" id="IPR055997">
    <property type="entry name" value="DUF7575"/>
</dbReference>
<dbReference type="EMBL" id="JBHSDJ010000016">
    <property type="protein sequence ID" value="MFC4246813.1"/>
    <property type="molecule type" value="Genomic_DNA"/>
</dbReference>
<evidence type="ECO:0000313" key="4">
    <source>
        <dbReference type="Proteomes" id="UP001595821"/>
    </source>
</evidence>
<keyword evidence="1" id="KW-1133">Transmembrane helix</keyword>
<protein>
    <submittedName>
        <fullName evidence="3">Zinc ribbon domain-containing protein</fullName>
    </submittedName>
</protein>
<accession>A0ABD5NYM1</accession>
<keyword evidence="1" id="KW-0472">Membrane</keyword>
<organism evidence="3 4">
    <name type="scientific">Natribaculum luteum</name>
    <dbReference type="NCBI Taxonomy" id="1586232"/>
    <lineage>
        <taxon>Archaea</taxon>
        <taxon>Methanobacteriati</taxon>
        <taxon>Methanobacteriota</taxon>
        <taxon>Stenosarchaea group</taxon>
        <taxon>Halobacteria</taxon>
        <taxon>Halobacteriales</taxon>
        <taxon>Natrialbaceae</taxon>
        <taxon>Natribaculum</taxon>
    </lineage>
</organism>
<gene>
    <name evidence="3" type="ORF">ACFOZ7_07340</name>
</gene>
<feature type="transmembrane region" description="Helical" evidence="1">
    <location>
        <begin position="73"/>
        <end position="92"/>
    </location>
</feature>
<feature type="domain" description="DUF7575" evidence="2">
    <location>
        <begin position="102"/>
        <end position="128"/>
    </location>
</feature>
<evidence type="ECO:0000313" key="3">
    <source>
        <dbReference type="EMBL" id="MFC4246813.1"/>
    </source>
</evidence>
<dbReference type="Pfam" id="PF24460">
    <property type="entry name" value="DUF7575"/>
    <property type="match status" value="1"/>
</dbReference>
<evidence type="ECO:0000256" key="1">
    <source>
        <dbReference type="SAM" id="Phobius"/>
    </source>
</evidence>
<dbReference type="RefSeq" id="WP_246966404.1">
    <property type="nucleotide sequence ID" value="NZ_CP095397.1"/>
</dbReference>